<reference evidence="4 5" key="1">
    <citation type="submission" date="2024-03" db="EMBL/GenBank/DDBJ databases">
        <title>Draft genome sequence of Pseudonocardia nematodicida JCM 31783.</title>
        <authorList>
            <person name="Butdee W."/>
            <person name="Duangmal K."/>
        </authorList>
    </citation>
    <scope>NUCLEOTIDE SEQUENCE [LARGE SCALE GENOMIC DNA]</scope>
    <source>
        <strain evidence="4 5">JCM 31783</strain>
    </source>
</reference>
<dbReference type="NCBIfam" id="TIGR00689">
    <property type="entry name" value="rpiB_lacA_lacB"/>
    <property type="match status" value="1"/>
</dbReference>
<evidence type="ECO:0000313" key="5">
    <source>
        <dbReference type="Proteomes" id="UP001494902"/>
    </source>
</evidence>
<name>A0ABV1K6P5_9PSEU</name>
<evidence type="ECO:0000256" key="3">
    <source>
        <dbReference type="SAM" id="MobiDB-lite"/>
    </source>
</evidence>
<dbReference type="RefSeq" id="WP_349296125.1">
    <property type="nucleotide sequence ID" value="NZ_JBEDNQ010000001.1"/>
</dbReference>
<organism evidence="4 5">
    <name type="scientific">Pseudonocardia nematodicida</name>
    <dbReference type="NCBI Taxonomy" id="1206997"/>
    <lineage>
        <taxon>Bacteria</taxon>
        <taxon>Bacillati</taxon>
        <taxon>Actinomycetota</taxon>
        <taxon>Actinomycetes</taxon>
        <taxon>Pseudonocardiales</taxon>
        <taxon>Pseudonocardiaceae</taxon>
        <taxon>Pseudonocardia</taxon>
    </lineage>
</organism>
<evidence type="ECO:0000313" key="4">
    <source>
        <dbReference type="EMBL" id="MEQ3549033.1"/>
    </source>
</evidence>
<dbReference type="EMBL" id="JBEDNQ010000001">
    <property type="protein sequence ID" value="MEQ3549033.1"/>
    <property type="molecule type" value="Genomic_DNA"/>
</dbReference>
<protein>
    <submittedName>
        <fullName evidence="4">RpiB/LacA/LacB family sugar-phosphate isomerase</fullName>
    </submittedName>
</protein>
<dbReference type="Gene3D" id="3.40.1400.10">
    <property type="entry name" value="Sugar-phosphate isomerase, RpiB/LacA/LacB"/>
    <property type="match status" value="1"/>
</dbReference>
<dbReference type="PANTHER" id="PTHR43732">
    <property type="entry name" value="RIBOSE 5-PHOSPHATE ISOMERASE-RELATED"/>
    <property type="match status" value="1"/>
</dbReference>
<dbReference type="GO" id="GO:0016853">
    <property type="term" value="F:isomerase activity"/>
    <property type="evidence" value="ECO:0007669"/>
    <property type="project" value="UniProtKB-KW"/>
</dbReference>
<comment type="caution">
    <text evidence="4">The sequence shown here is derived from an EMBL/GenBank/DDBJ whole genome shotgun (WGS) entry which is preliminary data.</text>
</comment>
<proteinExistence type="inferred from homology"/>
<evidence type="ECO:0000256" key="1">
    <source>
        <dbReference type="ARBA" id="ARBA00008754"/>
    </source>
</evidence>
<dbReference type="InterPro" id="IPR003500">
    <property type="entry name" value="RpiB_LacA_LacB"/>
</dbReference>
<evidence type="ECO:0000256" key="2">
    <source>
        <dbReference type="ARBA" id="ARBA00023235"/>
    </source>
</evidence>
<dbReference type="SUPFAM" id="SSF89623">
    <property type="entry name" value="Ribose/Galactose isomerase RpiB/AlsB"/>
    <property type="match status" value="1"/>
</dbReference>
<gene>
    <name evidence="4" type="ORF">WIS52_01005</name>
</gene>
<feature type="region of interest" description="Disordered" evidence="3">
    <location>
        <begin position="143"/>
        <end position="162"/>
    </location>
</feature>
<sequence length="162" mass="16858">MRIAIANDHAGFPLRAHVASVVTDLGHDLLDVGTPDDTPVDFPVISRRVTDLVRSGDADRGLLVCGTGVGAAIAANKVSGIRAAVIHDSFSARQCVEHDDVNVACVGAWIVGPRVATDTVTTYLGARFSTDPDFRRRVAQLAEMDGSAVPSPEPAGGATTGR</sequence>
<accession>A0ABV1K6P5</accession>
<keyword evidence="2 4" id="KW-0413">Isomerase</keyword>
<dbReference type="NCBIfam" id="NF004051">
    <property type="entry name" value="PRK05571.1"/>
    <property type="match status" value="1"/>
</dbReference>
<keyword evidence="5" id="KW-1185">Reference proteome</keyword>
<dbReference type="Proteomes" id="UP001494902">
    <property type="component" value="Unassembled WGS sequence"/>
</dbReference>
<dbReference type="InterPro" id="IPR051812">
    <property type="entry name" value="SPI_LacAB/RpiB"/>
</dbReference>
<dbReference type="PANTHER" id="PTHR43732:SF1">
    <property type="entry name" value="RIBOSE 5-PHOSPHATE ISOMERASE"/>
    <property type="match status" value="1"/>
</dbReference>
<comment type="similarity">
    <text evidence="1">Belongs to the LacAB/RpiB family.</text>
</comment>
<dbReference type="PIRSF" id="PIRSF005384">
    <property type="entry name" value="RpiB_LacA_B"/>
    <property type="match status" value="1"/>
</dbReference>
<dbReference type="Pfam" id="PF02502">
    <property type="entry name" value="LacAB_rpiB"/>
    <property type="match status" value="1"/>
</dbReference>
<dbReference type="InterPro" id="IPR036569">
    <property type="entry name" value="RpiB_LacA_LacB_sf"/>
</dbReference>